<feature type="transmembrane region" description="Helical" evidence="7">
    <location>
        <begin position="326"/>
        <end position="347"/>
    </location>
</feature>
<feature type="transmembrane region" description="Helical" evidence="7">
    <location>
        <begin position="417"/>
        <end position="435"/>
    </location>
</feature>
<protein>
    <submittedName>
        <fullName evidence="8">Lipopolysaccharide biosynthesis protein</fullName>
    </submittedName>
</protein>
<dbReference type="InterPro" id="IPR050833">
    <property type="entry name" value="Poly_Biosynth_Transport"/>
</dbReference>
<comment type="subcellular location">
    <subcellularLocation>
        <location evidence="1">Cell membrane</location>
        <topology evidence="1">Multi-pass membrane protein</topology>
    </subcellularLocation>
</comment>
<feature type="transmembrane region" description="Helical" evidence="7">
    <location>
        <begin position="144"/>
        <end position="169"/>
    </location>
</feature>
<name>A0A415QEG0_9BACT</name>
<dbReference type="GO" id="GO:0005886">
    <property type="term" value="C:plasma membrane"/>
    <property type="evidence" value="ECO:0007669"/>
    <property type="project" value="UniProtKB-SubCell"/>
</dbReference>
<feature type="transmembrane region" description="Helical" evidence="7">
    <location>
        <begin position="368"/>
        <end position="397"/>
    </location>
</feature>
<organism evidence="8 9">
    <name type="scientific">Butyricimonas virosa</name>
    <dbReference type="NCBI Taxonomy" id="544645"/>
    <lineage>
        <taxon>Bacteria</taxon>
        <taxon>Pseudomonadati</taxon>
        <taxon>Bacteroidota</taxon>
        <taxon>Bacteroidia</taxon>
        <taxon>Bacteroidales</taxon>
        <taxon>Odoribacteraceae</taxon>
        <taxon>Butyricimonas</taxon>
    </lineage>
</organism>
<evidence type="ECO:0000313" key="8">
    <source>
        <dbReference type="EMBL" id="RHM40860.1"/>
    </source>
</evidence>
<evidence type="ECO:0000256" key="3">
    <source>
        <dbReference type="ARBA" id="ARBA00022475"/>
    </source>
</evidence>
<reference evidence="8 9" key="1">
    <citation type="submission" date="2018-08" db="EMBL/GenBank/DDBJ databases">
        <title>A genome reference for cultivated species of the human gut microbiota.</title>
        <authorList>
            <person name="Zou Y."/>
            <person name="Xue W."/>
            <person name="Luo G."/>
        </authorList>
    </citation>
    <scope>NUCLEOTIDE SEQUENCE [LARGE SCALE GENOMIC DNA]</scope>
    <source>
        <strain evidence="8 9">AF34-33</strain>
    </source>
</reference>
<feature type="transmembrane region" description="Helical" evidence="7">
    <location>
        <begin position="21"/>
        <end position="39"/>
    </location>
</feature>
<feature type="transmembrane region" description="Helical" evidence="7">
    <location>
        <begin position="81"/>
        <end position="104"/>
    </location>
</feature>
<dbReference type="RefSeq" id="WP_027201714.1">
    <property type="nucleotide sequence ID" value="NZ_CBCSRM010000017.1"/>
</dbReference>
<evidence type="ECO:0000256" key="7">
    <source>
        <dbReference type="SAM" id="Phobius"/>
    </source>
</evidence>
<keyword evidence="3" id="KW-1003">Cell membrane</keyword>
<dbReference type="EMBL" id="QRPV01000026">
    <property type="protein sequence ID" value="RHM40860.1"/>
    <property type="molecule type" value="Genomic_DNA"/>
</dbReference>
<comment type="similarity">
    <text evidence="2">Belongs to the polysaccharide synthase family.</text>
</comment>
<evidence type="ECO:0000256" key="5">
    <source>
        <dbReference type="ARBA" id="ARBA00022989"/>
    </source>
</evidence>
<gene>
    <name evidence="8" type="ORF">DWZ68_15210</name>
</gene>
<feature type="transmembrane region" description="Helical" evidence="7">
    <location>
        <begin position="289"/>
        <end position="314"/>
    </location>
</feature>
<evidence type="ECO:0000256" key="6">
    <source>
        <dbReference type="ARBA" id="ARBA00023136"/>
    </source>
</evidence>
<feature type="transmembrane region" description="Helical" evidence="7">
    <location>
        <begin position="442"/>
        <end position="464"/>
    </location>
</feature>
<dbReference type="PANTHER" id="PTHR30250:SF10">
    <property type="entry name" value="LIPOPOLYSACCHARIDE BIOSYNTHESIS PROTEIN WZXC"/>
    <property type="match status" value="1"/>
</dbReference>
<evidence type="ECO:0000256" key="2">
    <source>
        <dbReference type="ARBA" id="ARBA00007430"/>
    </source>
</evidence>
<keyword evidence="4 7" id="KW-0812">Transmembrane</keyword>
<accession>A0A415QEG0</accession>
<proteinExistence type="inferred from homology"/>
<evidence type="ECO:0000256" key="1">
    <source>
        <dbReference type="ARBA" id="ARBA00004651"/>
    </source>
</evidence>
<dbReference type="Proteomes" id="UP000286038">
    <property type="component" value="Unassembled WGS sequence"/>
</dbReference>
<keyword evidence="6 7" id="KW-0472">Membrane</keyword>
<dbReference type="CDD" id="cd13127">
    <property type="entry name" value="MATE_tuaB_like"/>
    <property type="match status" value="1"/>
</dbReference>
<keyword evidence="5 7" id="KW-1133">Transmembrane helix</keyword>
<dbReference type="Pfam" id="PF13440">
    <property type="entry name" value="Polysacc_synt_3"/>
    <property type="match status" value="1"/>
</dbReference>
<feature type="transmembrane region" description="Helical" evidence="7">
    <location>
        <begin position="175"/>
        <end position="193"/>
    </location>
</feature>
<evidence type="ECO:0000313" key="9">
    <source>
        <dbReference type="Proteomes" id="UP000286038"/>
    </source>
</evidence>
<comment type="caution">
    <text evidence="8">The sequence shown here is derived from an EMBL/GenBank/DDBJ whole genome shotgun (WGS) entry which is preliminary data.</text>
</comment>
<sequence>MSDSLRERTISGMLWSFMQKFGTMAIAFVANIVLARLLTPDDYGCIGMLLIFIAVANTFIDGGFGSALIQKKEPTQEDYSTIFYWNLFLSIVLYGILFFTAPFIADFYEISLLTPVLRVQGGVLILNALSIIQCNQLRKQLRFRLIASVNLTASLLSVVITIVLAWIGWGIWALVAQQLLFSLFNAILFWSFNKWVPSFLFSKKSFKELFGFGGFILLSSLINTFCDNIHGVLIGKFFSPAIMGLYTQARKLEEIASTSISSVVNQVAYPVLSEFQNDNLSMIRVLQRFITSLAFLVFPLMMLLILIAKPLIILLYSDKWVASVPYFQILCIAGMAICLQMINYNAVAAIGRSDILLKWTIIKRSLGLILNIGGLICFGMYGLLWGGVLTAYSLYFINSYLVSRYVGYRIKSQIKDLFPIIITVLLTFVITYFLSNLVVLNIYFEGLSVTIIFMILYLSLSSVFNLSSFNQFRMLGVEVIKKFRTA</sequence>
<dbReference type="AlphaFoldDB" id="A0A415QEG0"/>
<evidence type="ECO:0000256" key="4">
    <source>
        <dbReference type="ARBA" id="ARBA00022692"/>
    </source>
</evidence>
<feature type="transmembrane region" description="Helical" evidence="7">
    <location>
        <begin position="110"/>
        <end position="132"/>
    </location>
</feature>
<dbReference type="PANTHER" id="PTHR30250">
    <property type="entry name" value="PST FAMILY PREDICTED COLANIC ACID TRANSPORTER"/>
    <property type="match status" value="1"/>
</dbReference>
<feature type="transmembrane region" description="Helical" evidence="7">
    <location>
        <begin position="45"/>
        <end position="69"/>
    </location>
</feature>